<organism evidence="1">
    <name type="scientific">Desulfacinum infernum</name>
    <dbReference type="NCBI Taxonomy" id="35837"/>
    <lineage>
        <taxon>Bacteria</taxon>
        <taxon>Pseudomonadati</taxon>
        <taxon>Thermodesulfobacteriota</taxon>
        <taxon>Syntrophobacteria</taxon>
        <taxon>Syntrophobacterales</taxon>
        <taxon>Syntrophobacteraceae</taxon>
        <taxon>Desulfacinum</taxon>
    </lineage>
</organism>
<evidence type="ECO:0008006" key="2">
    <source>
        <dbReference type="Google" id="ProtNLM"/>
    </source>
</evidence>
<reference evidence="1" key="1">
    <citation type="journal article" date="2020" name="mSystems">
        <title>Genome- and Community-Level Interaction Insights into Carbon Utilization and Element Cycling Functions of Hydrothermarchaeota in Hydrothermal Sediment.</title>
        <authorList>
            <person name="Zhou Z."/>
            <person name="Liu Y."/>
            <person name="Xu W."/>
            <person name="Pan J."/>
            <person name="Luo Z.H."/>
            <person name="Li M."/>
        </authorList>
    </citation>
    <scope>NUCLEOTIDE SEQUENCE [LARGE SCALE GENOMIC DNA]</scope>
    <source>
        <strain evidence="1">SpSt-456</strain>
    </source>
</reference>
<name>A0A832A102_9BACT</name>
<gene>
    <name evidence="1" type="ORF">ENS06_14735</name>
</gene>
<dbReference type="AlphaFoldDB" id="A0A832A102"/>
<evidence type="ECO:0000313" key="1">
    <source>
        <dbReference type="EMBL" id="HFK98567.1"/>
    </source>
</evidence>
<dbReference type="EMBL" id="DSTK01000040">
    <property type="protein sequence ID" value="HFK98567.1"/>
    <property type="molecule type" value="Genomic_DNA"/>
</dbReference>
<protein>
    <recommendedName>
        <fullName evidence="2">Porin</fullName>
    </recommendedName>
</protein>
<accession>A0A832A102</accession>
<proteinExistence type="predicted"/>
<comment type="caution">
    <text evidence="1">The sequence shown here is derived from an EMBL/GenBank/DDBJ whole genome shotgun (WGS) entry which is preliminary data.</text>
</comment>
<sequence length="476" mass="53626">MTRSFRRCGRNNHGTTGLRVGIVSVACAAALLAVPHSGSGSEAPRPSSDAQAALDTLFTWCRERTDVHGEILTYGVGQRARHGAQNPHNLILDVPRAIGAVEARPDGSFRWSRLEAAVKPRWRAQESYWDSGRTPQGWDGDTDFFVNEWWVRLEAVQGLFVSYGRENLQWGPAYFLSPTNAFFRDNGRSNPKDEVDGMDFFRITWIPSASWTVSVMVNTDEGRQEWMRDFEQTYAVKVDWTGYRRYASFIASKRADRRWHWGGYAGMTASEALLLYTEVDMSLGSPALYPEQDPASPFGVVLTDSRRAEKRLNPLILVGGAYTLASGPTLVAEYVYHHAGYDEREADRFFHVIQAAGAAFGQPSPVGAAAAATLAQSLDPGLRLLRRDYLMLQYQHMDWWKTLDVVLRTTFNVDDGSVRLNPIVEYDFGDRMKGFVVGAQTVGSDWAGLRSRTHPNRTEFRRIGDYSFWVGLEFFF</sequence>